<sequence>MTSTRHNDYLDAARASILDVGWKRTTLTDVARRADVSRMTIYRAWPDMQTLMADLMTREWTTVVAAVPTPPDQEPTPERIATGIVAAIDALRVNPLFRRILDLDPELLLPYLLDRRGRSQQAILELLTPRIAAGQAAGHIRGGNPELLARTILLTAHGLTLSAHTMAGEGIDEADLAAEFTALLTRGLAR</sequence>
<accession>A0A7Y9RZQ1</accession>
<evidence type="ECO:0000256" key="1">
    <source>
        <dbReference type="ARBA" id="ARBA00023125"/>
    </source>
</evidence>
<dbReference type="InterPro" id="IPR036271">
    <property type="entry name" value="Tet_transcr_reg_TetR-rel_C_sf"/>
</dbReference>
<comment type="caution">
    <text evidence="4">The sequence shown here is derived from an EMBL/GenBank/DDBJ whole genome shotgun (WGS) entry which is preliminary data.</text>
</comment>
<keyword evidence="5" id="KW-1185">Reference proteome</keyword>
<dbReference type="PROSITE" id="PS50977">
    <property type="entry name" value="HTH_TETR_2"/>
    <property type="match status" value="1"/>
</dbReference>
<organism evidence="4 5">
    <name type="scientific">Nocardioides daedukensis</name>
    <dbReference type="NCBI Taxonomy" id="634462"/>
    <lineage>
        <taxon>Bacteria</taxon>
        <taxon>Bacillati</taxon>
        <taxon>Actinomycetota</taxon>
        <taxon>Actinomycetes</taxon>
        <taxon>Propionibacteriales</taxon>
        <taxon>Nocardioidaceae</taxon>
        <taxon>Nocardioides</taxon>
    </lineage>
</organism>
<dbReference type="PANTHER" id="PTHR30055:SF153">
    <property type="entry name" value="HTH-TYPE TRANSCRIPTIONAL REPRESSOR RV3405C"/>
    <property type="match status" value="1"/>
</dbReference>
<name>A0A7Y9RZQ1_9ACTN</name>
<dbReference type="InterPro" id="IPR050109">
    <property type="entry name" value="HTH-type_TetR-like_transc_reg"/>
</dbReference>
<dbReference type="InterPro" id="IPR001647">
    <property type="entry name" value="HTH_TetR"/>
</dbReference>
<dbReference type="Pfam" id="PF00440">
    <property type="entry name" value="TetR_N"/>
    <property type="match status" value="1"/>
</dbReference>
<dbReference type="PANTHER" id="PTHR30055">
    <property type="entry name" value="HTH-TYPE TRANSCRIPTIONAL REGULATOR RUTR"/>
    <property type="match status" value="1"/>
</dbReference>
<proteinExistence type="predicted"/>
<evidence type="ECO:0000256" key="2">
    <source>
        <dbReference type="PROSITE-ProRule" id="PRU00335"/>
    </source>
</evidence>
<dbReference type="Gene3D" id="1.10.357.10">
    <property type="entry name" value="Tetracycline Repressor, domain 2"/>
    <property type="match status" value="1"/>
</dbReference>
<dbReference type="GO" id="GO:0003700">
    <property type="term" value="F:DNA-binding transcription factor activity"/>
    <property type="evidence" value="ECO:0007669"/>
    <property type="project" value="TreeGrafter"/>
</dbReference>
<dbReference type="SUPFAM" id="SSF46689">
    <property type="entry name" value="Homeodomain-like"/>
    <property type="match status" value="1"/>
</dbReference>
<dbReference type="Gene3D" id="1.10.10.60">
    <property type="entry name" value="Homeodomain-like"/>
    <property type="match status" value="1"/>
</dbReference>
<protein>
    <submittedName>
        <fullName evidence="4">AcrR family transcriptional regulator</fullName>
    </submittedName>
</protein>
<dbReference type="SUPFAM" id="SSF48498">
    <property type="entry name" value="Tetracyclin repressor-like, C-terminal domain"/>
    <property type="match status" value="1"/>
</dbReference>
<evidence type="ECO:0000313" key="5">
    <source>
        <dbReference type="Proteomes" id="UP000540656"/>
    </source>
</evidence>
<feature type="DNA-binding region" description="H-T-H motif" evidence="2">
    <location>
        <begin position="26"/>
        <end position="45"/>
    </location>
</feature>
<dbReference type="AlphaFoldDB" id="A0A7Y9RZQ1"/>
<dbReference type="InterPro" id="IPR009057">
    <property type="entry name" value="Homeodomain-like_sf"/>
</dbReference>
<gene>
    <name evidence="4" type="ORF">BJ980_002539</name>
</gene>
<dbReference type="RefSeq" id="WP_179502643.1">
    <property type="nucleotide sequence ID" value="NZ_JACCAA010000001.1"/>
</dbReference>
<dbReference type="Proteomes" id="UP000540656">
    <property type="component" value="Unassembled WGS sequence"/>
</dbReference>
<evidence type="ECO:0000259" key="3">
    <source>
        <dbReference type="PROSITE" id="PS50977"/>
    </source>
</evidence>
<reference evidence="4 5" key="1">
    <citation type="submission" date="2020-07" db="EMBL/GenBank/DDBJ databases">
        <title>Sequencing the genomes of 1000 actinobacteria strains.</title>
        <authorList>
            <person name="Klenk H.-P."/>
        </authorList>
    </citation>
    <scope>NUCLEOTIDE SEQUENCE [LARGE SCALE GENOMIC DNA]</scope>
    <source>
        <strain evidence="4 5">DSM 23819</strain>
    </source>
</reference>
<evidence type="ECO:0000313" key="4">
    <source>
        <dbReference type="EMBL" id="NYG59616.1"/>
    </source>
</evidence>
<dbReference type="GO" id="GO:0000976">
    <property type="term" value="F:transcription cis-regulatory region binding"/>
    <property type="evidence" value="ECO:0007669"/>
    <property type="project" value="TreeGrafter"/>
</dbReference>
<keyword evidence="1 2" id="KW-0238">DNA-binding</keyword>
<dbReference type="EMBL" id="JACCAA010000001">
    <property type="protein sequence ID" value="NYG59616.1"/>
    <property type="molecule type" value="Genomic_DNA"/>
</dbReference>
<feature type="domain" description="HTH tetR-type" evidence="3">
    <location>
        <begin position="3"/>
        <end position="63"/>
    </location>
</feature>